<dbReference type="Pfam" id="PF13521">
    <property type="entry name" value="AAA_28"/>
    <property type="match status" value="1"/>
</dbReference>
<protein>
    <submittedName>
        <fullName evidence="2">Thymidylate kinase</fullName>
    </submittedName>
</protein>
<evidence type="ECO:0000259" key="1">
    <source>
        <dbReference type="Pfam" id="PF13521"/>
    </source>
</evidence>
<reference evidence="2 3" key="1">
    <citation type="submission" date="2023-11" db="EMBL/GenBank/DDBJ databases">
        <authorList>
            <person name="Cook R."/>
            <person name="Crisci M."/>
            <person name="Pye H."/>
            <person name="Adriaenssens E."/>
            <person name="Santini J."/>
        </authorList>
    </citation>
    <scope>NUCLEOTIDE SEQUENCE [LARGE SCALE GENOMIC DNA]</scope>
    <source>
        <strain evidence="2">Lak_Megaphage_RVC_JS4_GC31</strain>
    </source>
</reference>
<evidence type="ECO:0000313" key="3">
    <source>
        <dbReference type="Proteomes" id="UP001349343"/>
    </source>
</evidence>
<evidence type="ECO:0000313" key="2">
    <source>
        <dbReference type="EMBL" id="WQJ52794.1"/>
    </source>
</evidence>
<keyword evidence="2" id="KW-0808">Transferase</keyword>
<dbReference type="InterPro" id="IPR038727">
    <property type="entry name" value="NadR/Ttd14_AAA_dom"/>
</dbReference>
<dbReference type="Gene3D" id="3.40.50.300">
    <property type="entry name" value="P-loop containing nucleotide triphosphate hydrolases"/>
    <property type="match status" value="1"/>
</dbReference>
<dbReference type="EMBL" id="OR769222">
    <property type="protein sequence ID" value="WQJ52794.1"/>
    <property type="molecule type" value="Genomic_DNA"/>
</dbReference>
<proteinExistence type="predicted"/>
<keyword evidence="2" id="KW-0418">Kinase</keyword>
<dbReference type="GO" id="GO:0016301">
    <property type="term" value="F:kinase activity"/>
    <property type="evidence" value="ECO:0007669"/>
    <property type="project" value="UniProtKB-KW"/>
</dbReference>
<accession>A0ABZ0Z0S1</accession>
<dbReference type="Proteomes" id="UP001349343">
    <property type="component" value="Segment"/>
</dbReference>
<name>A0ABZ0Z0S1_9CAUD</name>
<sequence length="178" mass="20540">MGKQYENTIVVNLIAGPCAGKSTVTSGVFYKLKMAGVDCEMALEYAKDRVWEEAFATMDDQIYVFGKQYHGIWRLNGKVQVIITDSPILLSIYYSKMDSEYFNNFVVEQFNKFNNMTYVIERNTVYNQNGRVHTEEQSKEIDKILVNILEYNNIKYKTVKNTDAVDIITRDILGRLNG</sequence>
<dbReference type="InterPro" id="IPR027417">
    <property type="entry name" value="P-loop_NTPase"/>
</dbReference>
<feature type="domain" description="NadR/Ttd14 AAA" evidence="1">
    <location>
        <begin position="11"/>
        <end position="163"/>
    </location>
</feature>
<keyword evidence="3" id="KW-1185">Reference proteome</keyword>
<organism evidence="2 3">
    <name type="scientific">phage Lak_Megaphage_RVC_JS4_GC31</name>
    <dbReference type="NCBI Taxonomy" id="3109228"/>
    <lineage>
        <taxon>Viruses</taxon>
        <taxon>Duplodnaviria</taxon>
        <taxon>Heunggongvirae</taxon>
        <taxon>Uroviricota</taxon>
        <taxon>Caudoviricetes</taxon>
        <taxon>Caudoviricetes code 15 clade</taxon>
    </lineage>
</organism>